<dbReference type="Gene3D" id="3.30.70.1730">
    <property type="match status" value="1"/>
</dbReference>
<evidence type="ECO:0000256" key="3">
    <source>
        <dbReference type="ARBA" id="ARBA00022980"/>
    </source>
</evidence>
<dbReference type="Pfam" id="PF00466">
    <property type="entry name" value="Ribosomal_L10"/>
    <property type="match status" value="1"/>
</dbReference>
<name>A0A7L4YKD6_9ACTN</name>
<evidence type="ECO:0000256" key="1">
    <source>
        <dbReference type="ARBA" id="ARBA00002633"/>
    </source>
</evidence>
<dbReference type="SUPFAM" id="SSF160369">
    <property type="entry name" value="Ribosomal protein L10-like"/>
    <property type="match status" value="1"/>
</dbReference>
<dbReference type="HAMAP" id="MF_00362">
    <property type="entry name" value="Ribosomal_uL10"/>
    <property type="match status" value="1"/>
</dbReference>
<gene>
    <name evidence="7 9" type="primary">rplJ</name>
    <name evidence="9" type="ORF">EK0264_05085</name>
</gene>
<evidence type="ECO:0000256" key="6">
    <source>
        <dbReference type="ARBA" id="ARBA00035202"/>
    </source>
</evidence>
<dbReference type="InParanoid" id="A0A7L4YKD6"/>
<evidence type="ECO:0000313" key="10">
    <source>
        <dbReference type="Proteomes" id="UP000463857"/>
    </source>
</evidence>
<keyword evidence="7" id="KW-0699">rRNA-binding</keyword>
<dbReference type="GO" id="GO:0006412">
    <property type="term" value="P:translation"/>
    <property type="evidence" value="ECO:0007669"/>
    <property type="project" value="UniProtKB-UniRule"/>
</dbReference>
<organism evidence="9 10">
    <name type="scientific">Epidermidibacterium keratini</name>
    <dbReference type="NCBI Taxonomy" id="1891644"/>
    <lineage>
        <taxon>Bacteria</taxon>
        <taxon>Bacillati</taxon>
        <taxon>Actinomycetota</taxon>
        <taxon>Actinomycetes</taxon>
        <taxon>Sporichthyales</taxon>
        <taxon>Sporichthyaceae</taxon>
        <taxon>Epidermidibacterium</taxon>
    </lineage>
</organism>
<evidence type="ECO:0000256" key="8">
    <source>
        <dbReference type="SAM" id="MobiDB-lite"/>
    </source>
</evidence>
<dbReference type="RefSeq" id="WP_159543560.1">
    <property type="nucleotide sequence ID" value="NZ_CP047156.1"/>
</dbReference>
<feature type="region of interest" description="Disordered" evidence="8">
    <location>
        <begin position="169"/>
        <end position="210"/>
    </location>
</feature>
<evidence type="ECO:0000313" key="9">
    <source>
        <dbReference type="EMBL" id="QHB99720.1"/>
    </source>
</evidence>
<dbReference type="InterPro" id="IPR047865">
    <property type="entry name" value="Ribosomal_uL10_bac_type"/>
</dbReference>
<dbReference type="InterPro" id="IPR001790">
    <property type="entry name" value="Ribosomal_uL10"/>
</dbReference>
<keyword evidence="7" id="KW-0694">RNA-binding</keyword>
<feature type="compositionally biased region" description="Low complexity" evidence="8">
    <location>
        <begin position="172"/>
        <end position="210"/>
    </location>
</feature>
<dbReference type="OrthoDB" id="3186107at2"/>
<dbReference type="GO" id="GO:0003735">
    <property type="term" value="F:structural constituent of ribosome"/>
    <property type="evidence" value="ECO:0007669"/>
    <property type="project" value="InterPro"/>
</dbReference>
<dbReference type="NCBIfam" id="NF000955">
    <property type="entry name" value="PRK00099.1-1"/>
    <property type="match status" value="1"/>
</dbReference>
<reference evidence="9 10" key="1">
    <citation type="journal article" date="2018" name="Int. J. Syst. Evol. Microbiol.">
        <title>Epidermidibacterium keratini gen. nov., sp. nov., a member of the family Sporichthyaceae, isolated from keratin epidermis.</title>
        <authorList>
            <person name="Lee D.G."/>
            <person name="Trujillo M.E."/>
            <person name="Kang S."/>
            <person name="Nam J.J."/>
            <person name="Kim Y.J."/>
        </authorList>
    </citation>
    <scope>NUCLEOTIDE SEQUENCE [LARGE SCALE GENOMIC DNA]</scope>
    <source>
        <strain evidence="9 10">EPI-7</strain>
    </source>
</reference>
<sequence>MANPEKTAAVQEIVDAFNGSNAAVLTEYRGLSVSQMTQLRRALGEDTTYAVVKNTLTKRALGEVGLEGFDELLTGPTAIAFIRGDVAPAAKGLKDFAKDNPLLVIKGGVLEGNPITVEDVKKIADLEPREVLLAKLAGAMKGNLTKAVGTIAAPLSKFARLAEALKEKKPADAAPAAEAPAEATAEAPAEAPADAAAEAPAEAAADSSES</sequence>
<proteinExistence type="inferred from homology"/>
<dbReference type="Proteomes" id="UP000463857">
    <property type="component" value="Chromosome"/>
</dbReference>
<accession>A0A7L4YKD6</accession>
<dbReference type="InterPro" id="IPR002363">
    <property type="entry name" value="Ribosomal_uL10_CS_bac"/>
</dbReference>
<keyword evidence="3 7" id="KW-0689">Ribosomal protein</keyword>
<dbReference type="KEGG" id="eke:EK0264_05085"/>
<keyword evidence="10" id="KW-1185">Reference proteome</keyword>
<dbReference type="PANTHER" id="PTHR11560">
    <property type="entry name" value="39S RIBOSOMAL PROTEIN L10, MITOCHONDRIAL"/>
    <property type="match status" value="1"/>
</dbReference>
<comment type="function">
    <text evidence="1 7">Forms part of the ribosomal stalk, playing a central role in the interaction of the ribosome with GTP-bound translation factors.</text>
</comment>
<dbReference type="FunCoup" id="A0A7L4YKD6">
    <property type="interactions" value="262"/>
</dbReference>
<dbReference type="CDD" id="cd05797">
    <property type="entry name" value="Ribosomal_L10"/>
    <property type="match status" value="1"/>
</dbReference>
<evidence type="ECO:0000256" key="2">
    <source>
        <dbReference type="ARBA" id="ARBA00008889"/>
    </source>
</evidence>
<protein>
    <recommendedName>
        <fullName evidence="6 7">Large ribosomal subunit protein uL10</fullName>
    </recommendedName>
</protein>
<dbReference type="PROSITE" id="PS01109">
    <property type="entry name" value="RIBOSOMAL_L10"/>
    <property type="match status" value="1"/>
</dbReference>
<dbReference type="InterPro" id="IPR043141">
    <property type="entry name" value="Ribosomal_uL10-like_sf"/>
</dbReference>
<evidence type="ECO:0000256" key="5">
    <source>
        <dbReference type="ARBA" id="ARBA00026025"/>
    </source>
</evidence>
<keyword evidence="4 7" id="KW-0687">Ribonucleoprotein</keyword>
<dbReference type="InterPro" id="IPR022973">
    <property type="entry name" value="Ribosomal_uL10_bac"/>
</dbReference>
<dbReference type="GO" id="GO:0015934">
    <property type="term" value="C:large ribosomal subunit"/>
    <property type="evidence" value="ECO:0007669"/>
    <property type="project" value="InterPro"/>
</dbReference>
<comment type="subunit">
    <text evidence="5 7">Part of the ribosomal stalk of the 50S ribosomal subunit. The N-terminus interacts with L11 and the large rRNA to form the base of the stalk. The C-terminus forms an elongated spine to which L12 dimers bind in a sequential fashion forming a multimeric L10(L12)X complex.</text>
</comment>
<dbReference type="GO" id="GO:0070180">
    <property type="term" value="F:large ribosomal subunit rRNA binding"/>
    <property type="evidence" value="ECO:0007669"/>
    <property type="project" value="UniProtKB-UniRule"/>
</dbReference>
<dbReference type="AlphaFoldDB" id="A0A7L4YKD6"/>
<evidence type="ECO:0000256" key="7">
    <source>
        <dbReference type="HAMAP-Rule" id="MF_00362"/>
    </source>
</evidence>
<comment type="similarity">
    <text evidence="2 7">Belongs to the universal ribosomal protein uL10 family.</text>
</comment>
<dbReference type="Gene3D" id="6.10.250.290">
    <property type="match status" value="1"/>
</dbReference>
<dbReference type="EMBL" id="CP047156">
    <property type="protein sequence ID" value="QHB99720.1"/>
    <property type="molecule type" value="Genomic_DNA"/>
</dbReference>
<evidence type="ECO:0000256" key="4">
    <source>
        <dbReference type="ARBA" id="ARBA00023274"/>
    </source>
</evidence>